<dbReference type="PANTHER" id="PTHR12835">
    <property type="entry name" value="BIOTIN PROTEIN LIGASE"/>
    <property type="match status" value="1"/>
</dbReference>
<name>A0ABS6YB82_9BACT</name>
<feature type="domain" description="BPL/LPL catalytic" evidence="2">
    <location>
        <begin position="2"/>
        <end position="178"/>
    </location>
</feature>
<proteinExistence type="predicted"/>
<dbReference type="Proteomes" id="UP000788426">
    <property type="component" value="Unassembled WGS sequence"/>
</dbReference>
<organism evidence="3 4">
    <name type="scientific">Hoylesella nanceiensis</name>
    <dbReference type="NCBI Taxonomy" id="425941"/>
    <lineage>
        <taxon>Bacteria</taxon>
        <taxon>Pseudomonadati</taxon>
        <taxon>Bacteroidota</taxon>
        <taxon>Bacteroidia</taxon>
        <taxon>Bacteroidales</taxon>
        <taxon>Prevotellaceae</taxon>
        <taxon>Hoylesella</taxon>
    </lineage>
</organism>
<evidence type="ECO:0000313" key="3">
    <source>
        <dbReference type="EMBL" id="MBW4768816.1"/>
    </source>
</evidence>
<keyword evidence="1 3" id="KW-0436">Ligase</keyword>
<protein>
    <submittedName>
        <fullName evidence="3">Biotin--[acetyl-CoA-carboxylase] ligase</fullName>
        <ecNumber evidence="3">6.3.4.15</ecNumber>
    </submittedName>
</protein>
<evidence type="ECO:0000313" key="4">
    <source>
        <dbReference type="Proteomes" id="UP000788426"/>
    </source>
</evidence>
<accession>A0ABS6YB82</accession>
<dbReference type="EC" id="6.3.4.15" evidence="3"/>
<dbReference type="InterPro" id="IPR004408">
    <property type="entry name" value="Biotin_CoA_COase_ligase"/>
</dbReference>
<dbReference type="Pfam" id="PF03099">
    <property type="entry name" value="BPL_LplA_LipB"/>
    <property type="match status" value="1"/>
</dbReference>
<dbReference type="PROSITE" id="PS51733">
    <property type="entry name" value="BPL_LPL_CATALYTIC"/>
    <property type="match status" value="1"/>
</dbReference>
<dbReference type="InterPro" id="IPR004143">
    <property type="entry name" value="BPL_LPL_catalytic"/>
</dbReference>
<comment type="caution">
    <text evidence="3">The sequence shown here is derived from an EMBL/GenBank/DDBJ whole genome shotgun (WGS) entry which is preliminary data.</text>
</comment>
<dbReference type="GO" id="GO:0004077">
    <property type="term" value="F:biotin--[biotin carboxyl-carrier protein] ligase activity"/>
    <property type="evidence" value="ECO:0007669"/>
    <property type="project" value="UniProtKB-EC"/>
</dbReference>
<evidence type="ECO:0000256" key="1">
    <source>
        <dbReference type="ARBA" id="ARBA00022598"/>
    </source>
</evidence>
<keyword evidence="4" id="KW-1185">Reference proteome</keyword>
<dbReference type="RefSeq" id="WP_219479900.1">
    <property type="nucleotide sequence ID" value="NZ_JAHXCT010000002.1"/>
</dbReference>
<evidence type="ECO:0000259" key="2">
    <source>
        <dbReference type="PROSITE" id="PS51733"/>
    </source>
</evidence>
<dbReference type="NCBIfam" id="TIGR00121">
    <property type="entry name" value="birA_ligase"/>
    <property type="match status" value="1"/>
</dbReference>
<dbReference type="PANTHER" id="PTHR12835:SF5">
    <property type="entry name" value="BIOTIN--PROTEIN LIGASE"/>
    <property type="match status" value="1"/>
</dbReference>
<gene>
    <name evidence="3" type="ORF">KZO38_03450</name>
</gene>
<dbReference type="CDD" id="cd16442">
    <property type="entry name" value="BPL"/>
    <property type="match status" value="1"/>
</dbReference>
<dbReference type="EMBL" id="JAHXCT010000002">
    <property type="protein sequence ID" value="MBW4768816.1"/>
    <property type="molecule type" value="Genomic_DNA"/>
</dbReference>
<sequence length="245" mass="28038">MKIHIDYIDQTESTNSYLAKQSAPPSSLMKVIVARSQSAGRGQGTNSWESEDGKNLTFSLDITRPQVPLHLNFYLSMISALAIHDALSRYSKDLTLKWPNDVYYKDKKISGTLIETSVNSQIITRCIFGIGINVNQKEFVSDAPNPISLINIINCETKVSEILSKTLKAFQKYYDQLRLGYYKSVKLQYMNVLYRSKGVFPYRDKDGLFEAEIVEIKDNGHLCLKDTEGRIREYEQKEVQFVLLQ</sequence>
<reference evidence="3 4" key="1">
    <citation type="submission" date="2021-07" db="EMBL/GenBank/DDBJ databases">
        <title>Genomic diversity and antimicrobial resistance of Prevotella spp. isolated from chronic lung disease airways.</title>
        <authorList>
            <person name="Webb K.A."/>
            <person name="Olagoke O.S."/>
            <person name="Baird T."/>
            <person name="Neill J."/>
            <person name="Pham A."/>
            <person name="Wells T.J."/>
            <person name="Ramsay K.A."/>
            <person name="Bell S.C."/>
            <person name="Sarovich D.S."/>
            <person name="Price E.P."/>
        </authorList>
    </citation>
    <scope>NUCLEOTIDE SEQUENCE [LARGE SCALE GENOMIC DNA]</scope>
    <source>
        <strain evidence="3 4">SCHI0011.S.12</strain>
    </source>
</reference>